<accession>A0A1F7WH22</accession>
<feature type="domain" description="Polymerase/histidinol phosphatase N-terminal" evidence="7">
    <location>
        <begin position="11"/>
        <end position="78"/>
    </location>
</feature>
<keyword evidence="5" id="KW-0239">DNA-directed DNA polymerase</keyword>
<comment type="catalytic activity">
    <reaction evidence="6">
        <text>DNA(n) + a 2'-deoxyribonucleoside 5'-triphosphate = DNA(n+1) + diphosphate</text>
        <dbReference type="Rhea" id="RHEA:22508"/>
        <dbReference type="Rhea" id="RHEA-COMP:17339"/>
        <dbReference type="Rhea" id="RHEA-COMP:17340"/>
        <dbReference type="ChEBI" id="CHEBI:33019"/>
        <dbReference type="ChEBI" id="CHEBI:61560"/>
        <dbReference type="ChEBI" id="CHEBI:173112"/>
        <dbReference type="EC" id="2.7.7.7"/>
    </reaction>
</comment>
<dbReference type="Pfam" id="PF14579">
    <property type="entry name" value="HHH_6"/>
    <property type="match status" value="1"/>
</dbReference>
<dbReference type="InterPro" id="IPR016195">
    <property type="entry name" value="Pol/histidinol_Pase-like"/>
</dbReference>
<evidence type="ECO:0000313" key="8">
    <source>
        <dbReference type="EMBL" id="OGM01498.1"/>
    </source>
</evidence>
<protein>
    <recommendedName>
        <fullName evidence="1">DNA-directed DNA polymerase</fullName>
        <ecNumber evidence="1">2.7.7.7</ecNumber>
    </recommendedName>
</protein>
<dbReference type="Proteomes" id="UP000178735">
    <property type="component" value="Unassembled WGS sequence"/>
</dbReference>
<gene>
    <name evidence="8" type="ORF">A2008_10955</name>
</gene>
<dbReference type="EMBL" id="MGFH01000235">
    <property type="protein sequence ID" value="OGM01498.1"/>
    <property type="molecule type" value="Genomic_DNA"/>
</dbReference>
<dbReference type="InterPro" id="IPR003141">
    <property type="entry name" value="Pol/His_phosphatase_N"/>
</dbReference>
<organism evidence="8 9">
    <name type="scientific">Candidatus Wallbacteria bacterium GWC2_49_35</name>
    <dbReference type="NCBI Taxonomy" id="1817813"/>
    <lineage>
        <taxon>Bacteria</taxon>
        <taxon>Candidatus Walliibacteriota</taxon>
    </lineage>
</organism>
<dbReference type="InterPro" id="IPR029460">
    <property type="entry name" value="DNAPol_HHH"/>
</dbReference>
<evidence type="ECO:0000256" key="1">
    <source>
        <dbReference type="ARBA" id="ARBA00012417"/>
    </source>
</evidence>
<dbReference type="InterPro" id="IPR011708">
    <property type="entry name" value="DNA_pol3_alpha_NTPase_dom"/>
</dbReference>
<comment type="caution">
    <text evidence="8">The sequence shown here is derived from an EMBL/GenBank/DDBJ whole genome shotgun (WGS) entry which is preliminary data.</text>
</comment>
<dbReference type="EC" id="2.7.7.7" evidence="1"/>
<evidence type="ECO:0000256" key="6">
    <source>
        <dbReference type="ARBA" id="ARBA00049244"/>
    </source>
</evidence>
<dbReference type="GO" id="GO:0008408">
    <property type="term" value="F:3'-5' exonuclease activity"/>
    <property type="evidence" value="ECO:0007669"/>
    <property type="project" value="InterPro"/>
</dbReference>
<evidence type="ECO:0000313" key="9">
    <source>
        <dbReference type="Proteomes" id="UP000178735"/>
    </source>
</evidence>
<dbReference type="AlphaFoldDB" id="A0A1F7WH22"/>
<dbReference type="PANTHER" id="PTHR32294:SF0">
    <property type="entry name" value="DNA POLYMERASE III SUBUNIT ALPHA"/>
    <property type="match status" value="1"/>
</dbReference>
<evidence type="ECO:0000256" key="3">
    <source>
        <dbReference type="ARBA" id="ARBA00022695"/>
    </source>
</evidence>
<sequence length="1168" mass="130201">MSQYKDPASYVPLKCQTDHSVLRSCAKIDELIACARERAHSYMAICDLNTVSGYYDFYVRCRKNGIKPIIGAAVDVLDDWPGASAGAGGQLAHRVTLYCKNYGGLLNLFKIINTANLTPPAANGKIKPVASETILANAEGLLCAFPNVSSAVYKLASAKAAGGADGFIRRYMEAFKPDRLYFELWKDGVAHEDDANLLFLELARKYPIKPVAVNNCQYILPEDRLKGFAAIYAVRNEIDFGSACAKVNASGNFHFKSSQEMSQAFSHISSALETAKDLAFRCNVEINPDGFLIPQYSAPDDFTQHGYLSFLAKNKLGTLRDINLEAYEYRLNIELDIIEKLNFSSYFLIVWDLVGYARKNGVPVGPGRGSACSSLVCYLLDITRIDPIEYQLTFERFLNPGRVKMPDIDIDFASSERYRIIDYAAEKYGSDRVAHIITFSHFKHKALFNSLVKVLEIPDNLVKNISPIFNRAVTENPEISFSEVFRNTILDKFYKAESRVRDLCDIARPLLNNIKQVSIHAGGIVISPHSLFANLPLAKPNGALNVTGVEMNALNELGYLKIDLLGINALEKIESVKAAVIKSGGSAVDLDKIPLDDRKTYDLISSGETFGIFQLETQMFRKYLPQIKPSNIKELAAAIALIRPGPIHSGVLEEYSLRKSGRSKITYQHEGMEPILKETYGLIVFQEQIMQIVIGVFDYSYSEADIFREIMSKKAEDKIEAERERFMERARSHKMSDKTAADIFNLMSKFAKYCFNKAHSAAYSRVAYYMAYYMANYPLEYIVSLLNNDIRDRGVDYNVRINFLKRARVPVYGVDINRSGLYHEISTHSGARAMVHGLLSVAVSSVNALNEILTERASNGAFVSAADFLSRVMSRGGRAKLSDIEPLVKAGAFDSVAGGMSRERVMAEFKNFTFTRKRSFDKNESAGQTTFLRPDTGEINRGVGERKFMPQSPPGEKSVFFLDDERGCVLKHIKRPSVAELVKQRGALKLPEGRIVKTYGEILGYDPAIAELQMKDPFDVIDEYVLKIFAPAEVLGKVNALSKGDIVFFEFEAAQKRVPIGSPGDAGPGAADGSLGSIFVLKDIVSYLEASYNFSAVIKVGGADFEKGDMMMIKRLTERYPGEIPLYIKIGELTIATNKKINFSEKFIREIRSIEKLAANIDFYVELK</sequence>
<dbReference type="PANTHER" id="PTHR32294">
    <property type="entry name" value="DNA POLYMERASE III SUBUNIT ALPHA"/>
    <property type="match status" value="1"/>
</dbReference>
<dbReference type="InterPro" id="IPR040982">
    <property type="entry name" value="DNA_pol3_finger"/>
</dbReference>
<dbReference type="NCBIfam" id="TIGR00594">
    <property type="entry name" value="polc"/>
    <property type="match status" value="1"/>
</dbReference>
<keyword evidence="3" id="KW-0548">Nucleotidyltransferase</keyword>
<dbReference type="Pfam" id="PF07733">
    <property type="entry name" value="DNA_pol3_alpha"/>
    <property type="match status" value="1"/>
</dbReference>
<name>A0A1F7WH22_9BACT</name>
<dbReference type="GO" id="GO:0006260">
    <property type="term" value="P:DNA replication"/>
    <property type="evidence" value="ECO:0007669"/>
    <property type="project" value="UniProtKB-KW"/>
</dbReference>
<keyword evidence="2" id="KW-0808">Transferase</keyword>
<dbReference type="Pfam" id="PF17657">
    <property type="entry name" value="DNA_pol3_finger"/>
    <property type="match status" value="1"/>
</dbReference>
<evidence type="ECO:0000256" key="4">
    <source>
        <dbReference type="ARBA" id="ARBA00022705"/>
    </source>
</evidence>
<proteinExistence type="predicted"/>
<evidence type="ECO:0000259" key="7">
    <source>
        <dbReference type="SMART" id="SM00481"/>
    </source>
</evidence>
<dbReference type="Gene3D" id="3.20.20.140">
    <property type="entry name" value="Metal-dependent hydrolases"/>
    <property type="match status" value="1"/>
</dbReference>
<dbReference type="InterPro" id="IPR004013">
    <property type="entry name" value="PHP_dom"/>
</dbReference>
<dbReference type="SUPFAM" id="SSF89550">
    <property type="entry name" value="PHP domain-like"/>
    <property type="match status" value="1"/>
</dbReference>
<keyword evidence="4" id="KW-0235">DNA replication</keyword>
<dbReference type="GO" id="GO:0003887">
    <property type="term" value="F:DNA-directed DNA polymerase activity"/>
    <property type="evidence" value="ECO:0007669"/>
    <property type="project" value="UniProtKB-KW"/>
</dbReference>
<dbReference type="STRING" id="1817813.A2008_10955"/>
<dbReference type="InterPro" id="IPR004805">
    <property type="entry name" value="DnaE2/DnaE/PolC"/>
</dbReference>
<dbReference type="SMART" id="SM00481">
    <property type="entry name" value="POLIIIAc"/>
    <property type="match status" value="1"/>
</dbReference>
<dbReference type="Pfam" id="PF02811">
    <property type="entry name" value="PHP"/>
    <property type="match status" value="1"/>
</dbReference>
<reference evidence="8 9" key="1">
    <citation type="journal article" date="2016" name="Nat. Commun.">
        <title>Thousands of microbial genomes shed light on interconnected biogeochemical processes in an aquifer system.</title>
        <authorList>
            <person name="Anantharaman K."/>
            <person name="Brown C.T."/>
            <person name="Hug L.A."/>
            <person name="Sharon I."/>
            <person name="Castelle C.J."/>
            <person name="Probst A.J."/>
            <person name="Thomas B.C."/>
            <person name="Singh A."/>
            <person name="Wilkins M.J."/>
            <person name="Karaoz U."/>
            <person name="Brodie E.L."/>
            <person name="Williams K.H."/>
            <person name="Hubbard S.S."/>
            <person name="Banfield J.F."/>
        </authorList>
    </citation>
    <scope>NUCLEOTIDE SEQUENCE [LARGE SCALE GENOMIC DNA]</scope>
</reference>
<evidence type="ECO:0000256" key="2">
    <source>
        <dbReference type="ARBA" id="ARBA00022679"/>
    </source>
</evidence>
<evidence type="ECO:0000256" key="5">
    <source>
        <dbReference type="ARBA" id="ARBA00022932"/>
    </source>
</evidence>